<dbReference type="OrthoDB" id="59229at2759"/>
<dbReference type="InterPro" id="IPR006660">
    <property type="entry name" value="Arsenate_reductase-like"/>
</dbReference>
<evidence type="ECO:0000313" key="7">
    <source>
        <dbReference type="EMBL" id="KAG2219663.1"/>
    </source>
</evidence>
<evidence type="ECO:0000256" key="6">
    <source>
        <dbReference type="ARBA" id="ARBA00023128"/>
    </source>
</evidence>
<comment type="subcellular location">
    <subcellularLocation>
        <location evidence="2">Mitochondrion</location>
    </subcellularLocation>
</comment>
<evidence type="ECO:0000256" key="3">
    <source>
        <dbReference type="ARBA" id="ARBA00009734"/>
    </source>
</evidence>
<reference evidence="7 8" key="1">
    <citation type="submission" date="2020-12" db="EMBL/GenBank/DDBJ databases">
        <title>Metabolic potential, ecology and presence of endohyphal bacteria is reflected in genomic diversity of Mucoromycotina.</title>
        <authorList>
            <person name="Muszewska A."/>
            <person name="Okrasinska A."/>
            <person name="Steczkiewicz K."/>
            <person name="Drgas O."/>
            <person name="Orlowska M."/>
            <person name="Perlinska-Lenart U."/>
            <person name="Aleksandrzak-Piekarczyk T."/>
            <person name="Szatraj K."/>
            <person name="Zielenkiewicz U."/>
            <person name="Pilsyk S."/>
            <person name="Malc E."/>
            <person name="Mieczkowski P."/>
            <person name="Kruszewska J.S."/>
            <person name="Biernat P."/>
            <person name="Pawlowska J."/>
        </authorList>
    </citation>
    <scope>NUCLEOTIDE SEQUENCE [LARGE SCALE GENOMIC DNA]</scope>
    <source>
        <strain evidence="7 8">CBS 142.35</strain>
    </source>
</reference>
<dbReference type="AlphaFoldDB" id="A0A8H7RZZ2"/>
<evidence type="ECO:0000256" key="2">
    <source>
        <dbReference type="ARBA" id="ARBA00004173"/>
    </source>
</evidence>
<keyword evidence="5" id="KW-0560">Oxidoreductase</keyword>
<gene>
    <name evidence="7" type="ORF">INT45_011847</name>
</gene>
<dbReference type="PANTHER" id="PTHR28071:SF1">
    <property type="entry name" value="REDOX PROTEIN FMP46, MITOCHONDRIAL-RELATED"/>
    <property type="match status" value="1"/>
</dbReference>
<comment type="caution">
    <text evidence="7">The sequence shown here is derived from an EMBL/GenBank/DDBJ whole genome shotgun (WGS) entry which is preliminary data.</text>
</comment>
<sequence length="134" mass="15386">MSFRPPKTLPILSIFHNGNIKRSRTALDLLKKRASQKNGNDAYRIDIIDSQPPTIEQLRQVASFLPHQGKGESSWYQMVQQPDKLQDWSEIAQKIHEEPSLLTRPIVVDWSNGKAAINDNDIEKLINERVQTKD</sequence>
<dbReference type="Pfam" id="PF07955">
    <property type="entry name" value="DUF1687"/>
    <property type="match status" value="1"/>
</dbReference>
<protein>
    <recommendedName>
        <fullName evidence="9">Arsenate reductase</fullName>
    </recommendedName>
</protein>
<organism evidence="7 8">
    <name type="scientific">Circinella minor</name>
    <dbReference type="NCBI Taxonomy" id="1195481"/>
    <lineage>
        <taxon>Eukaryota</taxon>
        <taxon>Fungi</taxon>
        <taxon>Fungi incertae sedis</taxon>
        <taxon>Mucoromycota</taxon>
        <taxon>Mucoromycotina</taxon>
        <taxon>Mucoromycetes</taxon>
        <taxon>Mucorales</taxon>
        <taxon>Lichtheimiaceae</taxon>
        <taxon>Circinella</taxon>
    </lineage>
</organism>
<keyword evidence="4" id="KW-0809">Transit peptide</keyword>
<evidence type="ECO:0000256" key="1">
    <source>
        <dbReference type="ARBA" id="ARBA00002963"/>
    </source>
</evidence>
<dbReference type="Proteomes" id="UP000646827">
    <property type="component" value="Unassembled WGS sequence"/>
</dbReference>
<comment type="function">
    <text evidence="1">Putative mitochondrial redox protein which could be involved in the reduction of small toxic molecules.</text>
</comment>
<dbReference type="PANTHER" id="PTHR28071">
    <property type="entry name" value="REDOX PROTEIN FMP46, MITOCHONDRIAL-RELATED"/>
    <property type="match status" value="1"/>
</dbReference>
<dbReference type="EMBL" id="JAEPRB010000169">
    <property type="protein sequence ID" value="KAG2219663.1"/>
    <property type="molecule type" value="Genomic_DNA"/>
</dbReference>
<accession>A0A8H7RZZ2</accession>
<dbReference type="InterPro" id="IPR012882">
    <property type="entry name" value="Fmp46"/>
</dbReference>
<evidence type="ECO:0000313" key="8">
    <source>
        <dbReference type="Proteomes" id="UP000646827"/>
    </source>
</evidence>
<dbReference type="GO" id="GO:0016491">
    <property type="term" value="F:oxidoreductase activity"/>
    <property type="evidence" value="ECO:0007669"/>
    <property type="project" value="UniProtKB-KW"/>
</dbReference>
<dbReference type="SUPFAM" id="SSF52833">
    <property type="entry name" value="Thioredoxin-like"/>
    <property type="match status" value="1"/>
</dbReference>
<proteinExistence type="inferred from homology"/>
<dbReference type="Gene3D" id="3.40.30.10">
    <property type="entry name" value="Glutaredoxin"/>
    <property type="match status" value="1"/>
</dbReference>
<evidence type="ECO:0008006" key="9">
    <source>
        <dbReference type="Google" id="ProtNLM"/>
    </source>
</evidence>
<keyword evidence="8" id="KW-1185">Reference proteome</keyword>
<evidence type="ECO:0000256" key="4">
    <source>
        <dbReference type="ARBA" id="ARBA00022946"/>
    </source>
</evidence>
<comment type="similarity">
    <text evidence="3">Belongs to the FMP46 family.</text>
</comment>
<keyword evidence="6" id="KW-0496">Mitochondrion</keyword>
<name>A0A8H7RZZ2_9FUNG</name>
<dbReference type="GO" id="GO:0005739">
    <property type="term" value="C:mitochondrion"/>
    <property type="evidence" value="ECO:0007669"/>
    <property type="project" value="UniProtKB-SubCell"/>
</dbReference>
<evidence type="ECO:0000256" key="5">
    <source>
        <dbReference type="ARBA" id="ARBA00023002"/>
    </source>
</evidence>
<dbReference type="PROSITE" id="PS51353">
    <property type="entry name" value="ARSC"/>
    <property type="match status" value="1"/>
</dbReference>
<dbReference type="InterPro" id="IPR036249">
    <property type="entry name" value="Thioredoxin-like_sf"/>
</dbReference>